<keyword evidence="5" id="KW-0560">Oxidoreductase</keyword>
<dbReference type="InterPro" id="IPR036396">
    <property type="entry name" value="Cyt_P450_sf"/>
</dbReference>
<dbReference type="Proteomes" id="UP000014760">
    <property type="component" value="Unassembled WGS sequence"/>
</dbReference>
<protein>
    <recommendedName>
        <fullName evidence="11">Cytochrome P450</fullName>
    </recommendedName>
</protein>
<evidence type="ECO:0000313" key="10">
    <source>
        <dbReference type="Proteomes" id="UP000014760"/>
    </source>
</evidence>
<evidence type="ECO:0000256" key="2">
    <source>
        <dbReference type="ARBA" id="ARBA00010617"/>
    </source>
</evidence>
<evidence type="ECO:0008006" key="11">
    <source>
        <dbReference type="Google" id="ProtNLM"/>
    </source>
</evidence>
<dbReference type="EnsemblMetazoa" id="CapteT30137">
    <property type="protein sequence ID" value="CapteP30137"/>
    <property type="gene ID" value="CapteG30137"/>
</dbReference>
<dbReference type="EMBL" id="AMQN01021723">
    <property type="status" value="NOT_ANNOTATED_CDS"/>
    <property type="molecule type" value="Genomic_DNA"/>
</dbReference>
<dbReference type="STRING" id="283909.R7UX62"/>
<dbReference type="Pfam" id="PF00067">
    <property type="entry name" value="p450"/>
    <property type="match status" value="1"/>
</dbReference>
<evidence type="ECO:0000313" key="9">
    <source>
        <dbReference type="EnsemblMetazoa" id="CapteP30137"/>
    </source>
</evidence>
<proteinExistence type="inferred from homology"/>
<dbReference type="GO" id="GO:0016705">
    <property type="term" value="F:oxidoreductase activity, acting on paired donors, with incorporation or reduction of molecular oxygen"/>
    <property type="evidence" value="ECO:0007669"/>
    <property type="project" value="InterPro"/>
</dbReference>
<feature type="non-terminal residue" evidence="8">
    <location>
        <position position="85"/>
    </location>
</feature>
<organism evidence="8">
    <name type="scientific">Capitella teleta</name>
    <name type="common">Polychaete worm</name>
    <dbReference type="NCBI Taxonomy" id="283909"/>
    <lineage>
        <taxon>Eukaryota</taxon>
        <taxon>Metazoa</taxon>
        <taxon>Spiralia</taxon>
        <taxon>Lophotrochozoa</taxon>
        <taxon>Annelida</taxon>
        <taxon>Polychaeta</taxon>
        <taxon>Sedentaria</taxon>
        <taxon>Scolecida</taxon>
        <taxon>Capitellidae</taxon>
        <taxon>Capitella</taxon>
    </lineage>
</organism>
<comment type="cofactor">
    <cofactor evidence="1">
        <name>heme</name>
        <dbReference type="ChEBI" id="CHEBI:30413"/>
    </cofactor>
</comment>
<reference evidence="9" key="3">
    <citation type="submission" date="2015-06" db="UniProtKB">
        <authorList>
            <consortium name="EnsemblMetazoa"/>
        </authorList>
    </citation>
    <scope>IDENTIFICATION</scope>
</reference>
<dbReference type="EMBL" id="KB299042">
    <property type="protein sequence ID" value="ELU08502.1"/>
    <property type="molecule type" value="Genomic_DNA"/>
</dbReference>
<dbReference type="OrthoDB" id="3945418at2759"/>
<keyword evidence="4" id="KW-0479">Metal-binding</keyword>
<dbReference type="PANTHER" id="PTHR24279:SF120">
    <property type="entry name" value="CYTOCHROME P450"/>
    <property type="match status" value="1"/>
</dbReference>
<evidence type="ECO:0000256" key="3">
    <source>
        <dbReference type="ARBA" id="ARBA00022617"/>
    </source>
</evidence>
<gene>
    <name evidence="8" type="ORF">CAPTEDRAFT_30137</name>
</gene>
<dbReference type="GO" id="GO:0004497">
    <property type="term" value="F:monooxygenase activity"/>
    <property type="evidence" value="ECO:0007669"/>
    <property type="project" value="UniProtKB-KW"/>
</dbReference>
<name>R7UX62_CAPTE</name>
<evidence type="ECO:0000256" key="6">
    <source>
        <dbReference type="ARBA" id="ARBA00023004"/>
    </source>
</evidence>
<dbReference type="InterPro" id="IPR001128">
    <property type="entry name" value="Cyt_P450"/>
</dbReference>
<dbReference type="SUPFAM" id="SSF48264">
    <property type="entry name" value="Cytochrome P450"/>
    <property type="match status" value="1"/>
</dbReference>
<sequence length="85" mass="9391">TSPTVASQLYCLATNPEVQDKVYEEVLRVVGIKTKEITSGHLEELSYLKSCIKEGFRFFPIGTEISRIVPTDITIGGYQIPKGVS</sequence>
<evidence type="ECO:0000256" key="5">
    <source>
        <dbReference type="ARBA" id="ARBA00023002"/>
    </source>
</evidence>
<evidence type="ECO:0000256" key="7">
    <source>
        <dbReference type="ARBA" id="ARBA00023033"/>
    </source>
</evidence>
<evidence type="ECO:0000313" key="8">
    <source>
        <dbReference type="EMBL" id="ELU08502.1"/>
    </source>
</evidence>
<comment type="similarity">
    <text evidence="2">Belongs to the cytochrome P450 family.</text>
</comment>
<feature type="non-terminal residue" evidence="8">
    <location>
        <position position="1"/>
    </location>
</feature>
<evidence type="ECO:0000256" key="4">
    <source>
        <dbReference type="ARBA" id="ARBA00022723"/>
    </source>
</evidence>
<keyword evidence="10" id="KW-1185">Reference proteome</keyword>
<dbReference type="GO" id="GO:0020037">
    <property type="term" value="F:heme binding"/>
    <property type="evidence" value="ECO:0007669"/>
    <property type="project" value="InterPro"/>
</dbReference>
<dbReference type="GO" id="GO:0005506">
    <property type="term" value="F:iron ion binding"/>
    <property type="evidence" value="ECO:0007669"/>
    <property type="project" value="InterPro"/>
</dbReference>
<dbReference type="Gene3D" id="1.10.630.10">
    <property type="entry name" value="Cytochrome P450"/>
    <property type="match status" value="1"/>
</dbReference>
<dbReference type="PANTHER" id="PTHR24279">
    <property type="entry name" value="CYTOCHROME P450"/>
    <property type="match status" value="1"/>
</dbReference>
<dbReference type="HOGENOM" id="CLU_2518952_0_0_1"/>
<keyword evidence="7" id="KW-0503">Monooxygenase</keyword>
<keyword evidence="3" id="KW-0349">Heme</keyword>
<evidence type="ECO:0000256" key="1">
    <source>
        <dbReference type="ARBA" id="ARBA00001971"/>
    </source>
</evidence>
<dbReference type="OMA" id="TCIKETY"/>
<reference evidence="10" key="1">
    <citation type="submission" date="2012-12" db="EMBL/GenBank/DDBJ databases">
        <authorList>
            <person name="Hellsten U."/>
            <person name="Grimwood J."/>
            <person name="Chapman J.A."/>
            <person name="Shapiro H."/>
            <person name="Aerts A."/>
            <person name="Otillar R.P."/>
            <person name="Terry A.Y."/>
            <person name="Boore J.L."/>
            <person name="Simakov O."/>
            <person name="Marletaz F."/>
            <person name="Cho S.-J."/>
            <person name="Edsinger-Gonzales E."/>
            <person name="Havlak P."/>
            <person name="Kuo D.-H."/>
            <person name="Larsson T."/>
            <person name="Lv J."/>
            <person name="Arendt D."/>
            <person name="Savage R."/>
            <person name="Osoegawa K."/>
            <person name="de Jong P."/>
            <person name="Lindberg D.R."/>
            <person name="Seaver E.C."/>
            <person name="Weisblat D.A."/>
            <person name="Putnam N.H."/>
            <person name="Grigoriev I.V."/>
            <person name="Rokhsar D.S."/>
        </authorList>
    </citation>
    <scope>NUCLEOTIDE SEQUENCE</scope>
    <source>
        <strain evidence="10">I ESC-2004</strain>
    </source>
</reference>
<dbReference type="AlphaFoldDB" id="R7UX62"/>
<keyword evidence="6" id="KW-0408">Iron</keyword>
<dbReference type="InterPro" id="IPR050479">
    <property type="entry name" value="CYP11_CYP27_families"/>
</dbReference>
<reference evidence="8 10" key="2">
    <citation type="journal article" date="2013" name="Nature">
        <title>Insights into bilaterian evolution from three spiralian genomes.</title>
        <authorList>
            <person name="Simakov O."/>
            <person name="Marletaz F."/>
            <person name="Cho S.J."/>
            <person name="Edsinger-Gonzales E."/>
            <person name="Havlak P."/>
            <person name="Hellsten U."/>
            <person name="Kuo D.H."/>
            <person name="Larsson T."/>
            <person name="Lv J."/>
            <person name="Arendt D."/>
            <person name="Savage R."/>
            <person name="Osoegawa K."/>
            <person name="de Jong P."/>
            <person name="Grimwood J."/>
            <person name="Chapman J.A."/>
            <person name="Shapiro H."/>
            <person name="Aerts A."/>
            <person name="Otillar R.P."/>
            <person name="Terry A.Y."/>
            <person name="Boore J.L."/>
            <person name="Grigoriev I.V."/>
            <person name="Lindberg D.R."/>
            <person name="Seaver E.C."/>
            <person name="Weisblat D.A."/>
            <person name="Putnam N.H."/>
            <person name="Rokhsar D.S."/>
        </authorList>
    </citation>
    <scope>NUCLEOTIDE SEQUENCE</scope>
    <source>
        <strain evidence="8 10">I ESC-2004</strain>
    </source>
</reference>
<accession>R7UX62</accession>